<feature type="non-terminal residue" evidence="1">
    <location>
        <position position="1"/>
    </location>
</feature>
<sequence>ISIFYLWNEDLGKIFESFCLVMKVMKGAPSSPLMDAIKLKNKKMSHSKIIRSKSIILDSHLWIVHFVTCLESCAFRMHGKILEESTFHGTKPNTWSLGSAIYRVQITFELTTRNANTKIKGA</sequence>
<accession>A0AAD5GND0</accession>
<comment type="caution">
    <text evidence="1">The sequence shown here is derived from an EMBL/GenBank/DDBJ whole genome shotgun (WGS) entry which is preliminary data.</text>
</comment>
<protein>
    <submittedName>
        <fullName evidence="1">Uncharacterized protein</fullName>
    </submittedName>
</protein>
<keyword evidence="2" id="KW-1185">Reference proteome</keyword>
<reference evidence="1" key="1">
    <citation type="submission" date="2022-06" db="EMBL/GenBank/DDBJ databases">
        <title>Uncovering the hologenomic basis of an extraordinary plant invasion.</title>
        <authorList>
            <person name="Bieker V.C."/>
            <person name="Martin M.D."/>
            <person name="Gilbert T."/>
            <person name="Hodgins K."/>
            <person name="Battlay P."/>
            <person name="Petersen B."/>
            <person name="Wilson J."/>
        </authorList>
    </citation>
    <scope>NUCLEOTIDE SEQUENCE</scope>
    <source>
        <strain evidence="1">AA19_3_7</strain>
        <tissue evidence="1">Leaf</tissue>
    </source>
</reference>
<organism evidence="1 2">
    <name type="scientific">Ambrosia artemisiifolia</name>
    <name type="common">Common ragweed</name>
    <dbReference type="NCBI Taxonomy" id="4212"/>
    <lineage>
        <taxon>Eukaryota</taxon>
        <taxon>Viridiplantae</taxon>
        <taxon>Streptophyta</taxon>
        <taxon>Embryophyta</taxon>
        <taxon>Tracheophyta</taxon>
        <taxon>Spermatophyta</taxon>
        <taxon>Magnoliopsida</taxon>
        <taxon>eudicotyledons</taxon>
        <taxon>Gunneridae</taxon>
        <taxon>Pentapetalae</taxon>
        <taxon>asterids</taxon>
        <taxon>campanulids</taxon>
        <taxon>Asterales</taxon>
        <taxon>Asteraceae</taxon>
        <taxon>Asteroideae</taxon>
        <taxon>Heliantheae alliance</taxon>
        <taxon>Heliantheae</taxon>
        <taxon>Ambrosia</taxon>
    </lineage>
</organism>
<dbReference type="Proteomes" id="UP001206925">
    <property type="component" value="Unassembled WGS sequence"/>
</dbReference>
<name>A0AAD5GND0_AMBAR</name>
<gene>
    <name evidence="1" type="ORF">M8C21_023657</name>
</gene>
<evidence type="ECO:0000313" key="2">
    <source>
        <dbReference type="Proteomes" id="UP001206925"/>
    </source>
</evidence>
<dbReference type="AlphaFoldDB" id="A0AAD5GND0"/>
<dbReference type="EMBL" id="JAMZMK010006388">
    <property type="protein sequence ID" value="KAI7749322.1"/>
    <property type="molecule type" value="Genomic_DNA"/>
</dbReference>
<evidence type="ECO:0000313" key="1">
    <source>
        <dbReference type="EMBL" id="KAI7749322.1"/>
    </source>
</evidence>
<proteinExistence type="predicted"/>